<dbReference type="GO" id="GO:0009274">
    <property type="term" value="C:peptidoglycan-based cell wall"/>
    <property type="evidence" value="ECO:0007669"/>
    <property type="project" value="InterPro"/>
</dbReference>
<dbReference type="Pfam" id="PF00912">
    <property type="entry name" value="Transgly"/>
    <property type="match status" value="1"/>
</dbReference>
<dbReference type="NCBIfam" id="TIGR02070">
    <property type="entry name" value="mono_pep_trsgly"/>
    <property type="match status" value="1"/>
</dbReference>
<dbReference type="GO" id="GO:0009252">
    <property type="term" value="P:peptidoglycan biosynthetic process"/>
    <property type="evidence" value="ECO:0007669"/>
    <property type="project" value="UniProtKB-UniRule"/>
</dbReference>
<dbReference type="eggNOG" id="COG0744">
    <property type="taxonomic scope" value="Bacteria"/>
</dbReference>
<evidence type="ECO:0000313" key="15">
    <source>
        <dbReference type="Proteomes" id="UP000008811"/>
    </source>
</evidence>
<keyword evidence="1 11" id="KW-1003">Cell membrane</keyword>
<protein>
    <recommendedName>
        <fullName evidence="11">Biosynthetic peptidoglycan transglycosylase</fullName>
        <ecNumber evidence="11">2.4.99.28</ecNumber>
    </recommendedName>
    <alternativeName>
        <fullName evidence="11">Glycan polymerase</fullName>
    </alternativeName>
    <alternativeName>
        <fullName evidence="11">Peptidoglycan glycosyltransferase MtgA</fullName>
        <shortName evidence="11">PGT</shortName>
    </alternativeName>
</protein>
<evidence type="ECO:0000256" key="1">
    <source>
        <dbReference type="ARBA" id="ARBA00022475"/>
    </source>
</evidence>
<dbReference type="GO" id="GO:0071555">
    <property type="term" value="P:cell wall organization"/>
    <property type="evidence" value="ECO:0007669"/>
    <property type="project" value="UniProtKB-KW"/>
</dbReference>
<dbReference type="KEGG" id="cpc:Cpar_1903"/>
<reference evidence="14" key="1">
    <citation type="submission" date="2008-06" db="EMBL/GenBank/DDBJ databases">
        <title>Complete sequence of Chlorobaculum parvum NCIB 8327.</title>
        <authorList>
            <consortium name="US DOE Joint Genome Institute"/>
            <person name="Lucas S."/>
            <person name="Copeland A."/>
            <person name="Lapidus A."/>
            <person name="Glavina del Rio T."/>
            <person name="Dalin E."/>
            <person name="Tice H."/>
            <person name="Bruce D."/>
            <person name="Goodwin L."/>
            <person name="Pitluck S."/>
            <person name="Schmutz J."/>
            <person name="Larimer F."/>
            <person name="Land M."/>
            <person name="Hauser L."/>
            <person name="Kyrpides N."/>
            <person name="Mikhailova N."/>
            <person name="Zhao F."/>
            <person name="Li T."/>
            <person name="Liu Z."/>
            <person name="Overmann J."/>
            <person name="Bryant D.A."/>
            <person name="Richardson P."/>
        </authorList>
    </citation>
    <scope>NUCLEOTIDE SEQUENCE [LARGE SCALE GENOMIC DNA]</scope>
    <source>
        <strain evidence="14">NCIB 8327</strain>
    </source>
</reference>
<dbReference type="GO" id="GO:0005886">
    <property type="term" value="C:plasma membrane"/>
    <property type="evidence" value="ECO:0007669"/>
    <property type="project" value="UniProtKB-SubCell"/>
</dbReference>
<keyword evidence="9 11" id="KW-0472">Membrane</keyword>
<sequence length="294" mass="33156">MKLLRNLFLFILFILLVDVGRYFVVPDVAELKTVNPETTAFMESRKAQWRRDGIDRTISQRWVPLSRVSPMLVKAVLIAEDDKFWHHEGFDYEAIRNAVEKDIEAREFRFGASTISQQLAKNLYLSPSKNPVRKLQEAILTWRLERTLSKRRILELYVNTVEWGSGIFGIEAAAKHYYGISASQLTANQAARLAAVLPNPIRFKPNGTSRFVEKRARLIQGIMMRRGLVVPDYREVISEPDTTGSAQPDSVVVGIPEGLIDEALQADSTAEKGGDSAEKEPVHVESEQKSQSGD</sequence>
<keyword evidence="10 11" id="KW-0961">Cell wall biogenesis/degradation</keyword>
<dbReference type="HAMAP" id="MF_00766">
    <property type="entry name" value="PGT_MtgA"/>
    <property type="match status" value="1"/>
</dbReference>
<dbReference type="Proteomes" id="UP000008811">
    <property type="component" value="Chromosome"/>
</dbReference>
<dbReference type="HOGENOM" id="CLU_006354_1_0_10"/>
<dbReference type="SUPFAM" id="SSF53955">
    <property type="entry name" value="Lysozyme-like"/>
    <property type="match status" value="1"/>
</dbReference>
<keyword evidence="8 11" id="KW-1133">Transmembrane helix</keyword>
<dbReference type="GO" id="GO:0016763">
    <property type="term" value="F:pentosyltransferase activity"/>
    <property type="evidence" value="ECO:0007669"/>
    <property type="project" value="InterPro"/>
</dbReference>
<evidence type="ECO:0000256" key="6">
    <source>
        <dbReference type="ARBA" id="ARBA00022960"/>
    </source>
</evidence>
<accession>B3QL57</accession>
<dbReference type="GO" id="GO:0008360">
    <property type="term" value="P:regulation of cell shape"/>
    <property type="evidence" value="ECO:0007669"/>
    <property type="project" value="UniProtKB-KW"/>
</dbReference>
<keyword evidence="2 11" id="KW-0997">Cell inner membrane</keyword>
<evidence type="ECO:0000256" key="3">
    <source>
        <dbReference type="ARBA" id="ARBA00022676"/>
    </source>
</evidence>
<dbReference type="InterPro" id="IPR011812">
    <property type="entry name" value="Pep_trsgly"/>
</dbReference>
<dbReference type="PANTHER" id="PTHR30400:SF0">
    <property type="entry name" value="BIOSYNTHETIC PEPTIDOGLYCAN TRANSGLYCOSYLASE"/>
    <property type="match status" value="1"/>
</dbReference>
<evidence type="ECO:0000313" key="14">
    <source>
        <dbReference type="EMBL" id="ACF12295.1"/>
    </source>
</evidence>
<evidence type="ECO:0000256" key="10">
    <source>
        <dbReference type="ARBA" id="ARBA00023316"/>
    </source>
</evidence>
<dbReference type="STRING" id="517417.Cpar_1903"/>
<dbReference type="InterPro" id="IPR036950">
    <property type="entry name" value="PBP_transglycosylase"/>
</dbReference>
<feature type="domain" description="Glycosyl transferase family 51" evidence="13">
    <location>
        <begin position="58"/>
        <end position="221"/>
    </location>
</feature>
<gene>
    <name evidence="11" type="primary">mtgA</name>
    <name evidence="14" type="ordered locus">Cpar_1903</name>
</gene>
<dbReference type="EC" id="2.4.99.28" evidence="11"/>
<dbReference type="InterPro" id="IPR001264">
    <property type="entry name" value="Glyco_trans_51"/>
</dbReference>
<evidence type="ECO:0000256" key="8">
    <source>
        <dbReference type="ARBA" id="ARBA00022989"/>
    </source>
</evidence>
<dbReference type="EMBL" id="CP001099">
    <property type="protein sequence ID" value="ACF12295.1"/>
    <property type="molecule type" value="Genomic_DNA"/>
</dbReference>
<evidence type="ECO:0000256" key="5">
    <source>
        <dbReference type="ARBA" id="ARBA00022692"/>
    </source>
</evidence>
<keyword evidence="4 11" id="KW-0808">Transferase</keyword>
<keyword evidence="3 11" id="KW-0328">Glycosyltransferase</keyword>
<proteinExistence type="inferred from homology"/>
<dbReference type="PANTHER" id="PTHR30400">
    <property type="entry name" value="MONOFUNCTIONAL BIOSYNTHETIC PEPTIDOGLYCAN TRANSGLYCOSYLASE"/>
    <property type="match status" value="1"/>
</dbReference>
<comment type="similarity">
    <text evidence="11">Belongs to the glycosyltransferase 51 family.</text>
</comment>
<dbReference type="InterPro" id="IPR023346">
    <property type="entry name" value="Lysozyme-like_dom_sf"/>
</dbReference>
<keyword evidence="5 11" id="KW-0812">Transmembrane</keyword>
<evidence type="ECO:0000256" key="9">
    <source>
        <dbReference type="ARBA" id="ARBA00023136"/>
    </source>
</evidence>
<dbReference type="UniPathway" id="UPA00219"/>
<dbReference type="RefSeq" id="WP_012503128.1">
    <property type="nucleotide sequence ID" value="NC_011027.1"/>
</dbReference>
<keyword evidence="15" id="KW-1185">Reference proteome</keyword>
<comment type="pathway">
    <text evidence="11">Cell wall biogenesis; peptidoglycan biosynthesis.</text>
</comment>
<evidence type="ECO:0000256" key="2">
    <source>
        <dbReference type="ARBA" id="ARBA00022519"/>
    </source>
</evidence>
<dbReference type="AlphaFoldDB" id="B3QL57"/>
<comment type="function">
    <text evidence="11">Peptidoglycan polymerase that catalyzes glycan chain elongation from lipid-linked precursors.</text>
</comment>
<evidence type="ECO:0000256" key="11">
    <source>
        <dbReference type="HAMAP-Rule" id="MF_00766"/>
    </source>
</evidence>
<name>B3QL57_CHLP8</name>
<feature type="region of interest" description="Disordered" evidence="12">
    <location>
        <begin position="263"/>
        <end position="294"/>
    </location>
</feature>
<dbReference type="OrthoDB" id="9766909at2"/>
<organism evidence="14 15">
    <name type="scientific">Chlorobaculum parvum (strain DSM 263 / NCIMB 8327)</name>
    <name type="common">Chlorobium vibrioforme subsp. thiosulfatophilum</name>
    <dbReference type="NCBI Taxonomy" id="517417"/>
    <lineage>
        <taxon>Bacteria</taxon>
        <taxon>Pseudomonadati</taxon>
        <taxon>Chlorobiota</taxon>
        <taxon>Chlorobiia</taxon>
        <taxon>Chlorobiales</taxon>
        <taxon>Chlorobiaceae</taxon>
        <taxon>Chlorobaculum</taxon>
    </lineage>
</organism>
<comment type="subcellular location">
    <subcellularLocation>
        <location evidence="11">Cell inner membrane</location>
        <topology evidence="11">Single-pass membrane protein</topology>
    </subcellularLocation>
</comment>
<dbReference type="GO" id="GO:0008955">
    <property type="term" value="F:peptidoglycan glycosyltransferase activity"/>
    <property type="evidence" value="ECO:0007669"/>
    <property type="project" value="UniProtKB-UniRule"/>
</dbReference>
<feature type="compositionally biased region" description="Basic and acidic residues" evidence="12">
    <location>
        <begin position="269"/>
        <end position="288"/>
    </location>
</feature>
<evidence type="ECO:0000259" key="13">
    <source>
        <dbReference type="Pfam" id="PF00912"/>
    </source>
</evidence>
<comment type="catalytic activity">
    <reaction evidence="11">
        <text>[GlcNAc-(1-&gt;4)-Mur2Ac(oyl-L-Ala-gamma-D-Glu-L-Lys-D-Ala-D-Ala)](n)-di-trans,octa-cis-undecaprenyl diphosphate + beta-D-GlcNAc-(1-&gt;4)-Mur2Ac(oyl-L-Ala-gamma-D-Glu-L-Lys-D-Ala-D-Ala)-di-trans,octa-cis-undecaprenyl diphosphate = [GlcNAc-(1-&gt;4)-Mur2Ac(oyl-L-Ala-gamma-D-Glu-L-Lys-D-Ala-D-Ala)](n+1)-di-trans,octa-cis-undecaprenyl diphosphate + di-trans,octa-cis-undecaprenyl diphosphate + H(+)</text>
        <dbReference type="Rhea" id="RHEA:23708"/>
        <dbReference type="Rhea" id="RHEA-COMP:9602"/>
        <dbReference type="Rhea" id="RHEA-COMP:9603"/>
        <dbReference type="ChEBI" id="CHEBI:15378"/>
        <dbReference type="ChEBI" id="CHEBI:58405"/>
        <dbReference type="ChEBI" id="CHEBI:60033"/>
        <dbReference type="ChEBI" id="CHEBI:78435"/>
        <dbReference type="EC" id="2.4.99.28"/>
    </reaction>
</comment>
<keyword evidence="7 11" id="KW-0573">Peptidoglycan synthesis</keyword>
<keyword evidence="6 11" id="KW-0133">Cell shape</keyword>
<evidence type="ECO:0000256" key="4">
    <source>
        <dbReference type="ARBA" id="ARBA00022679"/>
    </source>
</evidence>
<evidence type="ECO:0000256" key="12">
    <source>
        <dbReference type="SAM" id="MobiDB-lite"/>
    </source>
</evidence>
<evidence type="ECO:0000256" key="7">
    <source>
        <dbReference type="ARBA" id="ARBA00022984"/>
    </source>
</evidence>
<dbReference type="Gene3D" id="1.10.3810.10">
    <property type="entry name" value="Biosynthetic peptidoglycan transglycosylase-like"/>
    <property type="match status" value="1"/>
</dbReference>
<dbReference type="CAZy" id="GT51">
    <property type="family name" value="Glycosyltransferase Family 51"/>
</dbReference>